<keyword evidence="10" id="KW-1185">Reference proteome</keyword>
<feature type="domain" description="Flagellar assembly protein FliH/Type III secretion system HrpE" evidence="8">
    <location>
        <begin position="141"/>
        <end position="258"/>
    </location>
</feature>
<dbReference type="AlphaFoldDB" id="A0A7X0RVT1"/>
<comment type="similarity">
    <text evidence="2">Belongs to the FliH family.</text>
</comment>
<feature type="compositionally biased region" description="Basic and acidic residues" evidence="7">
    <location>
        <begin position="71"/>
        <end position="100"/>
    </location>
</feature>
<proteinExistence type="inferred from homology"/>
<dbReference type="GO" id="GO:0044781">
    <property type="term" value="P:bacterial-type flagellum organization"/>
    <property type="evidence" value="ECO:0007669"/>
    <property type="project" value="UniProtKB-KW"/>
</dbReference>
<name>A0A7X0RVT1_9BACL</name>
<evidence type="ECO:0000256" key="5">
    <source>
        <dbReference type="ARBA" id="ARBA00022927"/>
    </source>
</evidence>
<keyword evidence="9" id="KW-0969">Cilium</keyword>
<comment type="caution">
    <text evidence="9">The sequence shown here is derived from an EMBL/GenBank/DDBJ whole genome shotgun (WGS) entry which is preliminary data.</text>
</comment>
<dbReference type="InterPro" id="IPR051472">
    <property type="entry name" value="T3SS_Stator/FliH"/>
</dbReference>
<keyword evidence="9" id="KW-0966">Cell projection</keyword>
<evidence type="ECO:0000256" key="6">
    <source>
        <dbReference type="ARBA" id="ARBA00023225"/>
    </source>
</evidence>
<protein>
    <submittedName>
        <fullName evidence="9">Flagellar assembly protein FliH</fullName>
    </submittedName>
</protein>
<keyword evidence="9" id="KW-0282">Flagellum</keyword>
<evidence type="ECO:0000259" key="8">
    <source>
        <dbReference type="Pfam" id="PF02108"/>
    </source>
</evidence>
<sequence>MSNLIKSGHVISLDDLKRLEILRKYTAPKQNISSDDGENEGNDAIDVETQSLKERILQDAEQTAERMLAQAREEAAQIRSEAEQETSRWWDERRADDEALRASASREGYDEGSRQGAEEAERRIRGQMDEALQEALSIVRQAYVERENLIAEAEHFVVELSSQIAGKIVGRKLEESPELAVSLMAEALSRRKEQGVITLCVAPSQFAFVQAAKEDLTLSIDSQAELHILPDPSVKDGGCVIRSAFGSIDARLDTQLTTIRQELLQIAAHAHEEGRSDDTEA</sequence>
<dbReference type="EMBL" id="JACJVP010000049">
    <property type="protein sequence ID" value="MBB6674594.1"/>
    <property type="molecule type" value="Genomic_DNA"/>
</dbReference>
<evidence type="ECO:0000256" key="7">
    <source>
        <dbReference type="SAM" id="MobiDB-lite"/>
    </source>
</evidence>
<dbReference type="Proteomes" id="UP000547209">
    <property type="component" value="Unassembled WGS sequence"/>
</dbReference>
<evidence type="ECO:0000256" key="4">
    <source>
        <dbReference type="ARBA" id="ARBA00022795"/>
    </source>
</evidence>
<keyword evidence="4" id="KW-1005">Bacterial flagellum biogenesis</keyword>
<dbReference type="GO" id="GO:0015031">
    <property type="term" value="P:protein transport"/>
    <property type="evidence" value="ECO:0007669"/>
    <property type="project" value="UniProtKB-KW"/>
</dbReference>
<dbReference type="InterPro" id="IPR018035">
    <property type="entry name" value="Flagellar_FliH/T3SS_HrpE"/>
</dbReference>
<comment type="function">
    <text evidence="1">Needed for flagellar regrowth and assembly.</text>
</comment>
<keyword evidence="6" id="KW-1006">Bacterial flagellum protein export</keyword>
<dbReference type="Pfam" id="PF02108">
    <property type="entry name" value="FliH"/>
    <property type="match status" value="1"/>
</dbReference>
<organism evidence="9 10">
    <name type="scientific">Cohnella nanjingensis</name>
    <dbReference type="NCBI Taxonomy" id="1387779"/>
    <lineage>
        <taxon>Bacteria</taxon>
        <taxon>Bacillati</taxon>
        <taxon>Bacillota</taxon>
        <taxon>Bacilli</taxon>
        <taxon>Bacillales</taxon>
        <taxon>Paenibacillaceae</taxon>
        <taxon>Cohnella</taxon>
    </lineage>
</organism>
<dbReference type="PANTHER" id="PTHR34982">
    <property type="entry name" value="YOP PROTEINS TRANSLOCATION PROTEIN L"/>
    <property type="match status" value="1"/>
</dbReference>
<dbReference type="PANTHER" id="PTHR34982:SF1">
    <property type="entry name" value="FLAGELLAR ASSEMBLY PROTEIN FLIH"/>
    <property type="match status" value="1"/>
</dbReference>
<keyword evidence="5" id="KW-0653">Protein transport</keyword>
<keyword evidence="3" id="KW-0813">Transport</keyword>
<feature type="compositionally biased region" description="Basic and acidic residues" evidence="7">
    <location>
        <begin position="107"/>
        <end position="122"/>
    </location>
</feature>
<dbReference type="GO" id="GO:0005829">
    <property type="term" value="C:cytosol"/>
    <property type="evidence" value="ECO:0007669"/>
    <property type="project" value="TreeGrafter"/>
</dbReference>
<accession>A0A7X0RVT1</accession>
<dbReference type="Gene3D" id="1.20.5.620">
    <property type="entry name" value="F1F0 ATP synthase subunit B, membrane domain"/>
    <property type="match status" value="1"/>
</dbReference>
<evidence type="ECO:0000313" key="9">
    <source>
        <dbReference type="EMBL" id="MBB6674594.1"/>
    </source>
</evidence>
<reference evidence="9 10" key="1">
    <citation type="submission" date="2020-08" db="EMBL/GenBank/DDBJ databases">
        <title>Cohnella phylogeny.</title>
        <authorList>
            <person name="Dunlap C."/>
        </authorList>
    </citation>
    <scope>NUCLEOTIDE SEQUENCE [LARGE SCALE GENOMIC DNA]</scope>
    <source>
        <strain evidence="9 10">DSM 28246</strain>
    </source>
</reference>
<feature type="compositionally biased region" description="Acidic residues" evidence="7">
    <location>
        <begin position="35"/>
        <end position="46"/>
    </location>
</feature>
<feature type="region of interest" description="Disordered" evidence="7">
    <location>
        <begin position="25"/>
        <end position="122"/>
    </location>
</feature>
<evidence type="ECO:0000256" key="3">
    <source>
        <dbReference type="ARBA" id="ARBA00022448"/>
    </source>
</evidence>
<evidence type="ECO:0000256" key="2">
    <source>
        <dbReference type="ARBA" id="ARBA00006602"/>
    </source>
</evidence>
<gene>
    <name evidence="9" type="ORF">H7C19_28325</name>
</gene>
<evidence type="ECO:0000256" key="1">
    <source>
        <dbReference type="ARBA" id="ARBA00003041"/>
    </source>
</evidence>
<evidence type="ECO:0000313" key="10">
    <source>
        <dbReference type="Proteomes" id="UP000547209"/>
    </source>
</evidence>